<feature type="compositionally biased region" description="Basic and acidic residues" evidence="2">
    <location>
        <begin position="370"/>
        <end position="381"/>
    </location>
</feature>
<keyword evidence="1" id="KW-0175">Coiled coil</keyword>
<dbReference type="EMBL" id="CAJZBQ010000044">
    <property type="protein sequence ID" value="CAG9327733.1"/>
    <property type="molecule type" value="Genomic_DNA"/>
</dbReference>
<feature type="region of interest" description="Disordered" evidence="2">
    <location>
        <begin position="231"/>
        <end position="252"/>
    </location>
</feature>
<name>A0AAU9JKF1_9CILI</name>
<reference evidence="3" key="1">
    <citation type="submission" date="2021-09" db="EMBL/GenBank/DDBJ databases">
        <authorList>
            <consortium name="AG Swart"/>
            <person name="Singh M."/>
            <person name="Singh A."/>
            <person name="Seah K."/>
            <person name="Emmerich C."/>
        </authorList>
    </citation>
    <scope>NUCLEOTIDE SEQUENCE</scope>
    <source>
        <strain evidence="3">ATCC30299</strain>
    </source>
</reference>
<keyword evidence="4" id="KW-1185">Reference proteome</keyword>
<evidence type="ECO:0000256" key="1">
    <source>
        <dbReference type="SAM" id="Coils"/>
    </source>
</evidence>
<feature type="compositionally biased region" description="Basic and acidic residues" evidence="2">
    <location>
        <begin position="236"/>
        <end position="252"/>
    </location>
</feature>
<proteinExistence type="predicted"/>
<feature type="region of interest" description="Disordered" evidence="2">
    <location>
        <begin position="363"/>
        <end position="406"/>
    </location>
</feature>
<feature type="compositionally biased region" description="Basic and acidic residues" evidence="2">
    <location>
        <begin position="390"/>
        <end position="406"/>
    </location>
</feature>
<accession>A0AAU9JKF1</accession>
<protein>
    <submittedName>
        <fullName evidence="3">Uncharacterized protein</fullName>
    </submittedName>
</protein>
<evidence type="ECO:0000256" key="2">
    <source>
        <dbReference type="SAM" id="MobiDB-lite"/>
    </source>
</evidence>
<organism evidence="3 4">
    <name type="scientific">Blepharisma stoltei</name>
    <dbReference type="NCBI Taxonomy" id="1481888"/>
    <lineage>
        <taxon>Eukaryota</taxon>
        <taxon>Sar</taxon>
        <taxon>Alveolata</taxon>
        <taxon>Ciliophora</taxon>
        <taxon>Postciliodesmatophora</taxon>
        <taxon>Heterotrichea</taxon>
        <taxon>Heterotrichida</taxon>
        <taxon>Blepharismidae</taxon>
        <taxon>Blepharisma</taxon>
    </lineage>
</organism>
<comment type="caution">
    <text evidence="3">The sequence shown here is derived from an EMBL/GenBank/DDBJ whole genome shotgun (WGS) entry which is preliminary data.</text>
</comment>
<dbReference type="Proteomes" id="UP001162131">
    <property type="component" value="Unassembled WGS sequence"/>
</dbReference>
<evidence type="ECO:0000313" key="3">
    <source>
        <dbReference type="EMBL" id="CAG9327733.1"/>
    </source>
</evidence>
<sequence>MEREYLEKWLNDIDNSIKEEEQGLENLQEAALWPGASTLSEIENESQGFSHFSESITSDVKLPVEERLTYYKARSLRSIQQKRQQQVQEEMDNLKNPLISKRSQKLASSNRDGKIEDRLMQEGIKQKMLQIKKEAQLSKEAKVQANPIITPLAASLKREGDIVDRLFEYQKIYQEKLENKKNDSPKDSKGIPKINKINGIESKYMKPNSPKTVYVETFSYKPEVNKKSEILASKLGDPKDRLLQKPKEKNLEDSEYTFKPSINRRENDPNKIEWWESLYQHGQFIKEKRERTKEEMDKIREEDPNLTFKPTIVTKGHKQESNEERFKRLEAWSKQKEQKIEEAKAQNSNKDLEGCTFAPKINKRLSSSKPKIETKGVDKFLQRQGLAKKNKNENDSPKKYQTETRNEDISAAEFENAMKALHDELHSINLNM</sequence>
<feature type="coiled-coil region" evidence="1">
    <location>
        <begin position="326"/>
        <end position="353"/>
    </location>
</feature>
<dbReference type="PANTHER" id="PTHR37028">
    <property type="entry name" value="UNNAMED PRODUCT-RELATED"/>
    <property type="match status" value="1"/>
</dbReference>
<dbReference type="AlphaFoldDB" id="A0AAU9JKF1"/>
<dbReference type="PANTHER" id="PTHR37028:SF4">
    <property type="entry name" value="ALMS MOTIF DOMAIN-CONTAINING PROTEIN"/>
    <property type="match status" value="1"/>
</dbReference>
<evidence type="ECO:0000313" key="4">
    <source>
        <dbReference type="Proteomes" id="UP001162131"/>
    </source>
</evidence>
<gene>
    <name evidence="3" type="ORF">BSTOLATCC_MIC44361</name>
</gene>